<accession>A0A0D0C1T6</accession>
<keyword evidence="6" id="KW-1185">Reference proteome</keyword>
<protein>
    <recommendedName>
        <fullName evidence="4">Ketoreductase (KR) domain-containing protein</fullName>
    </recommendedName>
</protein>
<dbReference type="GO" id="GO:0016491">
    <property type="term" value="F:oxidoreductase activity"/>
    <property type="evidence" value="ECO:0007669"/>
    <property type="project" value="UniProtKB-KW"/>
</dbReference>
<evidence type="ECO:0000256" key="2">
    <source>
        <dbReference type="SAM" id="MobiDB-lite"/>
    </source>
</evidence>
<keyword evidence="3" id="KW-0812">Transmembrane</keyword>
<feature type="compositionally biased region" description="Acidic residues" evidence="2">
    <location>
        <begin position="424"/>
        <end position="435"/>
    </location>
</feature>
<evidence type="ECO:0000313" key="6">
    <source>
        <dbReference type="Proteomes" id="UP000053593"/>
    </source>
</evidence>
<dbReference type="PANTHER" id="PTHR43157:SF31">
    <property type="entry name" value="PHOSPHATIDYLINOSITOL-GLYCAN BIOSYNTHESIS CLASS F PROTEIN"/>
    <property type="match status" value="1"/>
</dbReference>
<sequence length="483" mass="52397">MVLNLLEVLGTKFFPTQYTVHIFVGIATIFALRAFSQGRATTRERDLHARTILVTGGFTPFGSTILQELAQRGAHIIALSSDPIDSPRVALLVDVLRTTTNNEQIYAEQCDLLSPASIQSFCKRFLSGQEKRLDALLLTHEYSHIGAFASFTTRSRAAEDAEREQLSLASFLLTTLLLPSLLTAPTERDIRIINVVNRFYAAAASSSTFYTSLTSDKSSPPPSSIFFGEGTRSLRTILVTRHLQRILDALPTAQIPKTDSNTSAIPVVNSDSQKSNIVAVTVSPGISRADTVARMLNADWTASSGYSKVGVLLYLLILPMLQLFTKSSVAAVQSVLHALFLPTPFKLLSQVTENPLNAKDRSKDVADSTAPEEVLKPGALYAECAVVQLKVPPPPPEEKEAEAEAKGVDKGKGKAREGKKEDGVEALDLPDDGELGGELAGRRVWEAFESALKAWEASNPTLEEVEAEEKARVEVEEGPSSSM</sequence>
<dbReference type="InterPro" id="IPR036291">
    <property type="entry name" value="NAD(P)-bd_dom_sf"/>
</dbReference>
<evidence type="ECO:0000256" key="3">
    <source>
        <dbReference type="SAM" id="Phobius"/>
    </source>
</evidence>
<evidence type="ECO:0000313" key="5">
    <source>
        <dbReference type="EMBL" id="KIK56284.1"/>
    </source>
</evidence>
<dbReference type="InterPro" id="IPR013968">
    <property type="entry name" value="PKS_KR"/>
</dbReference>
<organism evidence="5 6">
    <name type="scientific">Collybiopsis luxurians FD-317 M1</name>
    <dbReference type="NCBI Taxonomy" id="944289"/>
    <lineage>
        <taxon>Eukaryota</taxon>
        <taxon>Fungi</taxon>
        <taxon>Dikarya</taxon>
        <taxon>Basidiomycota</taxon>
        <taxon>Agaricomycotina</taxon>
        <taxon>Agaricomycetes</taxon>
        <taxon>Agaricomycetidae</taxon>
        <taxon>Agaricales</taxon>
        <taxon>Marasmiineae</taxon>
        <taxon>Omphalotaceae</taxon>
        <taxon>Collybiopsis</taxon>
        <taxon>Collybiopsis luxurians</taxon>
    </lineage>
</organism>
<reference evidence="5 6" key="1">
    <citation type="submission" date="2014-04" db="EMBL/GenBank/DDBJ databases">
        <title>Evolutionary Origins and Diversification of the Mycorrhizal Mutualists.</title>
        <authorList>
            <consortium name="DOE Joint Genome Institute"/>
            <consortium name="Mycorrhizal Genomics Consortium"/>
            <person name="Kohler A."/>
            <person name="Kuo A."/>
            <person name="Nagy L.G."/>
            <person name="Floudas D."/>
            <person name="Copeland A."/>
            <person name="Barry K.W."/>
            <person name="Cichocki N."/>
            <person name="Veneault-Fourrey C."/>
            <person name="LaButti K."/>
            <person name="Lindquist E.A."/>
            <person name="Lipzen A."/>
            <person name="Lundell T."/>
            <person name="Morin E."/>
            <person name="Murat C."/>
            <person name="Riley R."/>
            <person name="Ohm R."/>
            <person name="Sun H."/>
            <person name="Tunlid A."/>
            <person name="Henrissat B."/>
            <person name="Grigoriev I.V."/>
            <person name="Hibbett D.S."/>
            <person name="Martin F."/>
        </authorList>
    </citation>
    <scope>NUCLEOTIDE SEQUENCE [LARGE SCALE GENOMIC DNA]</scope>
    <source>
        <strain evidence="5 6">FD-317 M1</strain>
    </source>
</reference>
<name>A0A0D0C1T6_9AGAR</name>
<feature type="region of interest" description="Disordered" evidence="2">
    <location>
        <begin position="459"/>
        <end position="483"/>
    </location>
</feature>
<feature type="compositionally biased region" description="Basic and acidic residues" evidence="2">
    <location>
        <begin position="396"/>
        <end position="423"/>
    </location>
</feature>
<evidence type="ECO:0000259" key="4">
    <source>
        <dbReference type="Pfam" id="PF08659"/>
    </source>
</evidence>
<keyword evidence="3" id="KW-1133">Transmembrane helix</keyword>
<dbReference type="HOGENOM" id="CLU_044761_0_0_1"/>
<gene>
    <name evidence="5" type="ORF">GYMLUDRAFT_174584</name>
</gene>
<feature type="region of interest" description="Disordered" evidence="2">
    <location>
        <begin position="392"/>
        <end position="437"/>
    </location>
</feature>
<dbReference type="PANTHER" id="PTHR43157">
    <property type="entry name" value="PHOSPHATIDYLINOSITOL-GLYCAN BIOSYNTHESIS CLASS F PROTEIN-RELATED"/>
    <property type="match status" value="1"/>
</dbReference>
<proteinExistence type="predicted"/>
<dbReference type="SUPFAM" id="SSF51735">
    <property type="entry name" value="NAD(P)-binding Rossmann-fold domains"/>
    <property type="match status" value="1"/>
</dbReference>
<dbReference type="OrthoDB" id="191979at2759"/>
<feature type="transmembrane region" description="Helical" evidence="3">
    <location>
        <begin position="18"/>
        <end position="35"/>
    </location>
</feature>
<dbReference type="EMBL" id="KN834799">
    <property type="protein sequence ID" value="KIK56284.1"/>
    <property type="molecule type" value="Genomic_DNA"/>
</dbReference>
<evidence type="ECO:0000256" key="1">
    <source>
        <dbReference type="ARBA" id="ARBA00023002"/>
    </source>
</evidence>
<keyword evidence="1" id="KW-0560">Oxidoreductase</keyword>
<feature type="domain" description="Ketoreductase (KR)" evidence="4">
    <location>
        <begin position="51"/>
        <end position="125"/>
    </location>
</feature>
<dbReference type="Gene3D" id="3.40.50.720">
    <property type="entry name" value="NAD(P)-binding Rossmann-like Domain"/>
    <property type="match status" value="1"/>
</dbReference>
<dbReference type="Pfam" id="PF08659">
    <property type="entry name" value="KR"/>
    <property type="match status" value="1"/>
</dbReference>
<dbReference type="Proteomes" id="UP000053593">
    <property type="component" value="Unassembled WGS sequence"/>
</dbReference>
<dbReference type="AlphaFoldDB" id="A0A0D0C1T6"/>
<keyword evidence="3" id="KW-0472">Membrane</keyword>